<comment type="caution">
    <text evidence="2">The sequence shown here is derived from an EMBL/GenBank/DDBJ whole genome shotgun (WGS) entry which is preliminary data.</text>
</comment>
<dbReference type="Proteomes" id="UP000230233">
    <property type="component" value="Chromosome V"/>
</dbReference>
<accession>A0A2G5TJT3</accession>
<dbReference type="AlphaFoldDB" id="A0A2G5TJT3"/>
<dbReference type="Gene3D" id="3.10.450.50">
    <property type="match status" value="1"/>
</dbReference>
<proteinExistence type="predicted"/>
<evidence type="ECO:0000259" key="1">
    <source>
        <dbReference type="Pfam" id="PF14534"/>
    </source>
</evidence>
<gene>
    <name evidence="2" type="primary">Cnig_chr_V.g19732</name>
    <name evidence="2" type="ORF">B9Z55_019732</name>
</gene>
<organism evidence="2 3">
    <name type="scientific">Caenorhabditis nigoni</name>
    <dbReference type="NCBI Taxonomy" id="1611254"/>
    <lineage>
        <taxon>Eukaryota</taxon>
        <taxon>Metazoa</taxon>
        <taxon>Ecdysozoa</taxon>
        <taxon>Nematoda</taxon>
        <taxon>Chromadorea</taxon>
        <taxon>Rhabditida</taxon>
        <taxon>Rhabditina</taxon>
        <taxon>Rhabditomorpha</taxon>
        <taxon>Rhabditoidea</taxon>
        <taxon>Rhabditidae</taxon>
        <taxon>Peloderinae</taxon>
        <taxon>Caenorhabditis</taxon>
    </lineage>
</organism>
<sequence length="136" mass="15990">MVSKMMQTCEDPSELKKILAPYFEGFNRTTEIADAEGSMKFMHPQGVIVQKDTTSTFGKEALTDLFKRWYDFTGPYYFNRYDEKYSGGGDYIVVEAKMELEKVGGNEVFLRGDVMHIWKKEQDKWLMFYEQYHVDS</sequence>
<dbReference type="PANTHER" id="PTHR31664">
    <property type="entry name" value="PROTEIN CBG16427"/>
    <property type="match status" value="1"/>
</dbReference>
<dbReference type="SUPFAM" id="SSF54427">
    <property type="entry name" value="NTF2-like"/>
    <property type="match status" value="1"/>
</dbReference>
<evidence type="ECO:0000313" key="3">
    <source>
        <dbReference type="Proteomes" id="UP000230233"/>
    </source>
</evidence>
<reference evidence="3" key="1">
    <citation type="submission" date="2017-10" db="EMBL/GenBank/DDBJ databases">
        <title>Rapid genome shrinkage in a self-fertile nematode reveals novel sperm competition proteins.</title>
        <authorList>
            <person name="Yin D."/>
            <person name="Schwarz E.M."/>
            <person name="Thomas C.G."/>
            <person name="Felde R.L."/>
            <person name="Korf I.F."/>
            <person name="Cutter A.D."/>
            <person name="Schartner C.M."/>
            <person name="Ralston E.J."/>
            <person name="Meyer B.J."/>
            <person name="Haag E.S."/>
        </authorList>
    </citation>
    <scope>NUCLEOTIDE SEQUENCE [LARGE SCALE GENOMIC DNA]</scope>
    <source>
        <strain evidence="3">JU1422</strain>
    </source>
</reference>
<evidence type="ECO:0000313" key="2">
    <source>
        <dbReference type="EMBL" id="PIC27493.1"/>
    </source>
</evidence>
<dbReference type="InterPro" id="IPR027843">
    <property type="entry name" value="DUF4440"/>
</dbReference>
<keyword evidence="3" id="KW-1185">Reference proteome</keyword>
<dbReference type="EMBL" id="PDUG01000005">
    <property type="protein sequence ID" value="PIC27493.1"/>
    <property type="molecule type" value="Genomic_DNA"/>
</dbReference>
<dbReference type="InterPro" id="IPR032710">
    <property type="entry name" value="NTF2-like_dom_sf"/>
</dbReference>
<dbReference type="Pfam" id="PF14534">
    <property type="entry name" value="DUF4440"/>
    <property type="match status" value="1"/>
</dbReference>
<feature type="domain" description="DUF4440" evidence="1">
    <location>
        <begin position="25"/>
        <end position="127"/>
    </location>
</feature>
<name>A0A2G5TJT3_9PELO</name>
<dbReference type="PANTHER" id="PTHR31664:SF6">
    <property type="entry name" value="DUF4440 DOMAIN-CONTAINING PROTEIN"/>
    <property type="match status" value="1"/>
</dbReference>
<protein>
    <recommendedName>
        <fullName evidence="1">DUF4440 domain-containing protein</fullName>
    </recommendedName>
</protein>
<dbReference type="OrthoDB" id="5781618at2759"/>